<dbReference type="Proteomes" id="UP001215598">
    <property type="component" value="Unassembled WGS sequence"/>
</dbReference>
<comment type="caution">
    <text evidence="2">The sequence shown here is derived from an EMBL/GenBank/DDBJ whole genome shotgun (WGS) entry which is preliminary data.</text>
</comment>
<dbReference type="EMBL" id="JARKIB010000379">
    <property type="protein sequence ID" value="KAJ7711967.1"/>
    <property type="molecule type" value="Genomic_DNA"/>
</dbReference>
<sequence>MFTPPDQVLCEVSSDGRKEILKQYAKADSGRTLLGRYAVLERCDFEEEGPFRQRVVLTWGPGLRDAGNTFNEGGKSSKNGCWIHVRRAFWGLADTRGRIAGIAAQRATQVINLSGTSDLPYLGITWYDVVGWFSQSRKNPKTDKSTPLTVGGGGSGNHDSPSGTSWEAFGLYVCPKRLWVGLLNGGKSFLLAENILFNG</sequence>
<evidence type="ECO:0000313" key="2">
    <source>
        <dbReference type="EMBL" id="KAJ7711967.1"/>
    </source>
</evidence>
<keyword evidence="3" id="KW-1185">Reference proteome</keyword>
<name>A0AAD7MDB6_9AGAR</name>
<accession>A0AAD7MDB6</accession>
<dbReference type="AlphaFoldDB" id="A0AAD7MDB6"/>
<proteinExistence type="predicted"/>
<organism evidence="2 3">
    <name type="scientific">Mycena metata</name>
    <dbReference type="NCBI Taxonomy" id="1033252"/>
    <lineage>
        <taxon>Eukaryota</taxon>
        <taxon>Fungi</taxon>
        <taxon>Dikarya</taxon>
        <taxon>Basidiomycota</taxon>
        <taxon>Agaricomycotina</taxon>
        <taxon>Agaricomycetes</taxon>
        <taxon>Agaricomycetidae</taxon>
        <taxon>Agaricales</taxon>
        <taxon>Marasmiineae</taxon>
        <taxon>Mycenaceae</taxon>
        <taxon>Mycena</taxon>
    </lineage>
</organism>
<gene>
    <name evidence="2" type="ORF">B0H16DRAFT_1479797</name>
</gene>
<evidence type="ECO:0000313" key="3">
    <source>
        <dbReference type="Proteomes" id="UP001215598"/>
    </source>
</evidence>
<protein>
    <submittedName>
        <fullName evidence="2">Uncharacterized protein</fullName>
    </submittedName>
</protein>
<feature type="region of interest" description="Disordered" evidence="1">
    <location>
        <begin position="138"/>
        <end position="161"/>
    </location>
</feature>
<reference evidence="2" key="1">
    <citation type="submission" date="2023-03" db="EMBL/GenBank/DDBJ databases">
        <title>Massive genome expansion in bonnet fungi (Mycena s.s.) driven by repeated elements and novel gene families across ecological guilds.</title>
        <authorList>
            <consortium name="Lawrence Berkeley National Laboratory"/>
            <person name="Harder C.B."/>
            <person name="Miyauchi S."/>
            <person name="Viragh M."/>
            <person name="Kuo A."/>
            <person name="Thoen E."/>
            <person name="Andreopoulos B."/>
            <person name="Lu D."/>
            <person name="Skrede I."/>
            <person name="Drula E."/>
            <person name="Henrissat B."/>
            <person name="Morin E."/>
            <person name="Kohler A."/>
            <person name="Barry K."/>
            <person name="LaButti K."/>
            <person name="Morin E."/>
            <person name="Salamov A."/>
            <person name="Lipzen A."/>
            <person name="Mereny Z."/>
            <person name="Hegedus B."/>
            <person name="Baldrian P."/>
            <person name="Stursova M."/>
            <person name="Weitz H."/>
            <person name="Taylor A."/>
            <person name="Grigoriev I.V."/>
            <person name="Nagy L.G."/>
            <person name="Martin F."/>
            <person name="Kauserud H."/>
        </authorList>
    </citation>
    <scope>NUCLEOTIDE SEQUENCE</scope>
    <source>
        <strain evidence="2">CBHHK182m</strain>
    </source>
</reference>
<evidence type="ECO:0000256" key="1">
    <source>
        <dbReference type="SAM" id="MobiDB-lite"/>
    </source>
</evidence>